<evidence type="ECO:0000256" key="11">
    <source>
        <dbReference type="HAMAP-Rule" id="MF_00445"/>
    </source>
</evidence>
<dbReference type="InterPro" id="IPR001750">
    <property type="entry name" value="ND/Mrp_TM"/>
</dbReference>
<dbReference type="Pfam" id="PF00361">
    <property type="entry name" value="Proton_antipo_M"/>
    <property type="match status" value="1"/>
</dbReference>
<gene>
    <name evidence="11 15" type="primary">nuoN</name>
    <name evidence="15" type="ORF">TMPK1_01690</name>
</gene>
<keyword evidence="8 11" id="KW-1133">Transmembrane helix</keyword>
<dbReference type="NCBIfam" id="TIGR01770">
    <property type="entry name" value="NDH_I_N"/>
    <property type="match status" value="1"/>
</dbReference>
<evidence type="ECO:0000256" key="2">
    <source>
        <dbReference type="ARBA" id="ARBA00022448"/>
    </source>
</evidence>
<evidence type="ECO:0000256" key="7">
    <source>
        <dbReference type="ARBA" id="ARBA00022967"/>
    </source>
</evidence>
<comment type="subunit">
    <text evidence="11">NDH-1 is composed of 14 different subunits. Subunits NuoA, H, J, K, L, M, N constitute the membrane sector of the complex.</text>
</comment>
<keyword evidence="2 11" id="KW-0813">Transport</keyword>
<dbReference type="Proteomes" id="UP000681075">
    <property type="component" value="Unassembled WGS sequence"/>
</dbReference>
<evidence type="ECO:0000313" key="16">
    <source>
        <dbReference type="Proteomes" id="UP000681075"/>
    </source>
</evidence>
<feature type="transmembrane region" description="Helical" evidence="11">
    <location>
        <begin position="156"/>
        <end position="177"/>
    </location>
</feature>
<evidence type="ECO:0000256" key="10">
    <source>
        <dbReference type="ARBA" id="ARBA00023136"/>
    </source>
</evidence>
<accession>A0A8S8X7W4</accession>
<keyword evidence="3 11" id="KW-0812">Transmembrane</keyword>
<dbReference type="PRINTS" id="PR01434">
    <property type="entry name" value="NADHDHGNASE5"/>
</dbReference>
<sequence length="488" mass="51278">MGQFLPALPEIVLAVCSLALLIAGAFGGEKSTRSISYLALFALIVVAVLVLRQPDATTVVAFNGLFKSDAFGRIFKILILIGSGLSILLSMDWLEREKIARPEYPVLVLLATLGMLAMVSANDLLSLYVGLELQSLSLYVLAAFQRDTVKSSEAGLKYFVLGALSSGLLLWGTSLVYGFSGTTQFDRLAAVFATGPASVGVIIGLVFVAAGIAFKVSAVPFHMWTPDVYEGAPTPVTALFAMAPKVAAMGLFVRVLVGPFGHLLLEWRQIILFASVASMLLGSFAAIAQKNVKRLMAYSSIANVGYALLGLASGGLAGVQGVIIYMAIYVFMTAGSFGVILAMRRNGAAAENLDDLAGLGRSRPGLAIAMLIFMFALAGIPPLAGFWGKYYVFIAAIHAGDIAQAADANLLYAAAVIGVLTSAVAAFYYLRIVKIMYFDEPAPALDASPGRAVEAVVLVSVLVMLVVGALPTTLIDASIRAAKTLLTV</sequence>
<evidence type="ECO:0000259" key="13">
    <source>
        <dbReference type="Pfam" id="PF00361"/>
    </source>
</evidence>
<comment type="similarity">
    <text evidence="11">Belongs to the complex I subunit 2 family.</text>
</comment>
<keyword evidence="9 11" id="KW-0520">NAD</keyword>
<reference evidence="15" key="1">
    <citation type="submission" date="2021-02" db="EMBL/GenBank/DDBJ databases">
        <title>Genome sequence of Rhodospirillales sp. strain TMPK1 isolated from soil.</title>
        <authorList>
            <person name="Nakai R."/>
            <person name="Kusada H."/>
            <person name="Tamaki H."/>
        </authorList>
    </citation>
    <scope>NUCLEOTIDE SEQUENCE</scope>
    <source>
        <strain evidence="15">TMPK1</strain>
    </source>
</reference>
<evidence type="ECO:0000256" key="6">
    <source>
        <dbReference type="ARBA" id="ARBA00022957"/>
    </source>
</evidence>
<evidence type="ECO:0000256" key="5">
    <source>
        <dbReference type="ARBA" id="ARBA00022857"/>
    </source>
</evidence>
<dbReference type="PANTHER" id="PTHR22773">
    <property type="entry name" value="NADH DEHYDROGENASE"/>
    <property type="match status" value="1"/>
</dbReference>
<dbReference type="HAMAP" id="MF_00445">
    <property type="entry name" value="NDH1_NuoN_1"/>
    <property type="match status" value="1"/>
</dbReference>
<feature type="transmembrane region" description="Helical" evidence="11">
    <location>
        <begin position="6"/>
        <end position="27"/>
    </location>
</feature>
<feature type="transmembrane region" description="Helical" evidence="11">
    <location>
        <begin position="410"/>
        <end position="430"/>
    </location>
</feature>
<evidence type="ECO:0000256" key="3">
    <source>
        <dbReference type="ARBA" id="ARBA00022692"/>
    </source>
</evidence>
<dbReference type="GO" id="GO:0050136">
    <property type="term" value="F:NADH dehydrogenase (quinone) (non-electrogenic) activity"/>
    <property type="evidence" value="ECO:0007669"/>
    <property type="project" value="UniProtKB-UniRule"/>
</dbReference>
<evidence type="ECO:0000256" key="1">
    <source>
        <dbReference type="ARBA" id="ARBA00004127"/>
    </source>
</evidence>
<name>A0A8S8X7W4_9PROT</name>
<feature type="transmembrane region" description="Helical" evidence="11">
    <location>
        <begin position="322"/>
        <end position="343"/>
    </location>
</feature>
<dbReference type="InterPro" id="IPR010096">
    <property type="entry name" value="NADH-Q_OxRdtase_suN/2"/>
</dbReference>
<comment type="caution">
    <text evidence="15">The sequence shown here is derived from an EMBL/GenBank/DDBJ whole genome shotgun (WGS) entry which is preliminary data.</text>
</comment>
<dbReference type="AlphaFoldDB" id="A0A8S8X7W4"/>
<feature type="transmembrane region" description="Helical" evidence="11">
    <location>
        <begin position="295"/>
        <end position="316"/>
    </location>
</feature>
<keyword evidence="7 11" id="KW-1278">Translocase</keyword>
<dbReference type="InterPro" id="IPR045693">
    <property type="entry name" value="Ndh2_N"/>
</dbReference>
<proteinExistence type="inferred from homology"/>
<dbReference type="Pfam" id="PF19530">
    <property type="entry name" value="Ndh2_N"/>
    <property type="match status" value="1"/>
</dbReference>
<keyword evidence="4 11" id="KW-0874">Quinone</keyword>
<feature type="transmembrane region" description="Helical" evidence="11">
    <location>
        <begin position="71"/>
        <end position="91"/>
    </location>
</feature>
<dbReference type="GO" id="GO:0005886">
    <property type="term" value="C:plasma membrane"/>
    <property type="evidence" value="ECO:0007669"/>
    <property type="project" value="UniProtKB-SubCell"/>
</dbReference>
<comment type="catalytic activity">
    <reaction evidence="11">
        <text>a quinone + NADH + 5 H(+)(in) = a quinol + NAD(+) + 4 H(+)(out)</text>
        <dbReference type="Rhea" id="RHEA:57888"/>
        <dbReference type="ChEBI" id="CHEBI:15378"/>
        <dbReference type="ChEBI" id="CHEBI:24646"/>
        <dbReference type="ChEBI" id="CHEBI:57540"/>
        <dbReference type="ChEBI" id="CHEBI:57945"/>
        <dbReference type="ChEBI" id="CHEBI:132124"/>
    </reaction>
</comment>
<keyword evidence="6" id="KW-0618">Plastoquinone</keyword>
<dbReference type="GO" id="GO:0042773">
    <property type="term" value="P:ATP synthesis coupled electron transport"/>
    <property type="evidence" value="ECO:0007669"/>
    <property type="project" value="InterPro"/>
</dbReference>
<dbReference type="EMBL" id="BOPV01000001">
    <property type="protein sequence ID" value="GIL37932.1"/>
    <property type="molecule type" value="Genomic_DNA"/>
</dbReference>
<dbReference type="RefSeq" id="WP_420240838.1">
    <property type="nucleotide sequence ID" value="NZ_BOPV01000001.1"/>
</dbReference>
<protein>
    <recommendedName>
        <fullName evidence="11">NADH-quinone oxidoreductase subunit N</fullName>
        <ecNumber evidence="11">7.1.1.-</ecNumber>
    </recommendedName>
    <alternativeName>
        <fullName evidence="11">NADH dehydrogenase I subunit N</fullName>
    </alternativeName>
    <alternativeName>
        <fullName evidence="11">NDH-1 subunit N</fullName>
    </alternativeName>
</protein>
<comment type="subcellular location">
    <subcellularLocation>
        <location evidence="11">Cell membrane</location>
        <topology evidence="11">Multi-pass membrane protein</topology>
    </subcellularLocation>
    <subcellularLocation>
        <location evidence="1">Endomembrane system</location>
        <topology evidence="1">Multi-pass membrane protein</topology>
    </subcellularLocation>
    <subcellularLocation>
        <location evidence="12">Membrane</location>
        <topology evidence="12">Multi-pass membrane protein</topology>
    </subcellularLocation>
</comment>
<keyword evidence="5" id="KW-0521">NADP</keyword>
<evidence type="ECO:0000313" key="15">
    <source>
        <dbReference type="EMBL" id="GIL37932.1"/>
    </source>
</evidence>
<dbReference type="EC" id="7.1.1.-" evidence="11"/>
<keyword evidence="11" id="KW-1003">Cell membrane</keyword>
<evidence type="ECO:0000256" key="4">
    <source>
        <dbReference type="ARBA" id="ARBA00022719"/>
    </source>
</evidence>
<feature type="transmembrane region" description="Helical" evidence="11">
    <location>
        <begin position="103"/>
        <end position="121"/>
    </location>
</feature>
<evidence type="ECO:0000256" key="9">
    <source>
        <dbReference type="ARBA" id="ARBA00023027"/>
    </source>
</evidence>
<keyword evidence="10 11" id="KW-0472">Membrane</keyword>
<evidence type="ECO:0000256" key="12">
    <source>
        <dbReference type="RuleBase" id="RU000320"/>
    </source>
</evidence>
<feature type="transmembrane region" description="Helical" evidence="11">
    <location>
        <begin position="364"/>
        <end position="384"/>
    </location>
</feature>
<comment type="function">
    <text evidence="11">NDH-1 shuttles electrons from NADH, via FMN and iron-sulfur (Fe-S) centers, to quinones in the respiratory chain. The immediate electron acceptor for the enzyme in this species is believed to be ubiquinone. Couples the redox reaction to proton translocation (for every two electrons transferred, four hydrogen ions are translocated across the cytoplasmic membrane), and thus conserves the redox energy in a proton gradient.</text>
</comment>
<feature type="transmembrane region" description="Helical" evidence="11">
    <location>
        <begin position="269"/>
        <end position="288"/>
    </location>
</feature>
<organism evidence="15 16">
    <name type="scientific">Roseiterribacter gracilis</name>
    <dbReference type="NCBI Taxonomy" id="2812848"/>
    <lineage>
        <taxon>Bacteria</taxon>
        <taxon>Pseudomonadati</taxon>
        <taxon>Pseudomonadota</taxon>
        <taxon>Alphaproteobacteria</taxon>
        <taxon>Rhodospirillales</taxon>
        <taxon>Roseiterribacteraceae</taxon>
        <taxon>Roseiterribacter</taxon>
    </lineage>
</organism>
<keyword evidence="11" id="KW-0830">Ubiquinone</keyword>
<dbReference type="GO" id="GO:0012505">
    <property type="term" value="C:endomembrane system"/>
    <property type="evidence" value="ECO:0007669"/>
    <property type="project" value="UniProtKB-SubCell"/>
</dbReference>
<feature type="domain" description="NAD(P)H-quinone oxidoreductase subunit 2 N-terminal" evidence="14">
    <location>
        <begin position="8"/>
        <end position="92"/>
    </location>
</feature>
<feature type="transmembrane region" description="Helical" evidence="11">
    <location>
        <begin position="451"/>
        <end position="470"/>
    </location>
</feature>
<dbReference type="GO" id="GO:0008137">
    <property type="term" value="F:NADH dehydrogenase (ubiquinone) activity"/>
    <property type="evidence" value="ECO:0007669"/>
    <property type="project" value="InterPro"/>
</dbReference>
<evidence type="ECO:0000256" key="8">
    <source>
        <dbReference type="ARBA" id="ARBA00022989"/>
    </source>
</evidence>
<feature type="transmembrane region" description="Helical" evidence="11">
    <location>
        <begin position="34"/>
        <end position="51"/>
    </location>
</feature>
<dbReference type="GO" id="GO:0048038">
    <property type="term" value="F:quinone binding"/>
    <property type="evidence" value="ECO:0007669"/>
    <property type="project" value="UniProtKB-KW"/>
</dbReference>
<keyword evidence="16" id="KW-1185">Reference proteome</keyword>
<feature type="transmembrane region" description="Helical" evidence="11">
    <location>
        <begin position="189"/>
        <end position="214"/>
    </location>
</feature>
<feature type="domain" description="NADH:quinone oxidoreductase/Mrp antiporter transmembrane" evidence="13">
    <location>
        <begin position="121"/>
        <end position="402"/>
    </location>
</feature>
<dbReference type="NCBIfam" id="NF004440">
    <property type="entry name" value="PRK05777.1-3"/>
    <property type="match status" value="1"/>
</dbReference>
<evidence type="ECO:0000259" key="14">
    <source>
        <dbReference type="Pfam" id="PF19530"/>
    </source>
</evidence>